<comment type="caution">
    <text evidence="3">The sequence shown here is derived from an EMBL/GenBank/DDBJ whole genome shotgun (WGS) entry which is preliminary data.</text>
</comment>
<dbReference type="Proteomes" id="UP000823630">
    <property type="component" value="Unassembled WGS sequence"/>
</dbReference>
<evidence type="ECO:0000313" key="4">
    <source>
        <dbReference type="Proteomes" id="UP000823630"/>
    </source>
</evidence>
<evidence type="ECO:0000256" key="2">
    <source>
        <dbReference type="SAM" id="MobiDB-lite"/>
    </source>
</evidence>
<evidence type="ECO:0000313" key="3">
    <source>
        <dbReference type="EMBL" id="MBO8425517.1"/>
    </source>
</evidence>
<reference evidence="3" key="1">
    <citation type="submission" date="2020-10" db="EMBL/GenBank/DDBJ databases">
        <authorList>
            <person name="Gilroy R."/>
        </authorList>
    </citation>
    <scope>NUCLEOTIDE SEQUENCE</scope>
    <source>
        <strain evidence="3">8207</strain>
    </source>
</reference>
<sequence>MGQLVSDVKTILDYRDSKQAAENERQKILSEMADDEREKTNLVKKALAAQRAKYGASGASPSMSTGAVLQRLKSETAAPYEERRRTNSQKLKQTQAKRPNLLQTLLDKFDDLVG</sequence>
<accession>A0A9D9DEZ8</accession>
<reference evidence="3" key="2">
    <citation type="journal article" date="2021" name="PeerJ">
        <title>Extensive microbial diversity within the chicken gut microbiome revealed by metagenomics and culture.</title>
        <authorList>
            <person name="Gilroy R."/>
            <person name="Ravi A."/>
            <person name="Getino M."/>
            <person name="Pursley I."/>
            <person name="Horton D.L."/>
            <person name="Alikhan N.F."/>
            <person name="Baker D."/>
            <person name="Gharbi K."/>
            <person name="Hall N."/>
            <person name="Watson M."/>
            <person name="Adriaenssens E.M."/>
            <person name="Foster-Nyarko E."/>
            <person name="Jarju S."/>
            <person name="Secka A."/>
            <person name="Antonio M."/>
            <person name="Oren A."/>
            <person name="Chaudhuri R.R."/>
            <person name="La Ragione R."/>
            <person name="Hildebrand F."/>
            <person name="Pallen M.J."/>
        </authorList>
    </citation>
    <scope>NUCLEOTIDE SEQUENCE</scope>
    <source>
        <strain evidence="3">8207</strain>
    </source>
</reference>
<name>A0A9D9DEZ8_9PROT</name>
<feature type="coiled-coil region" evidence="1">
    <location>
        <begin position="11"/>
        <end position="38"/>
    </location>
</feature>
<dbReference type="AlphaFoldDB" id="A0A9D9DEZ8"/>
<protein>
    <submittedName>
        <fullName evidence="3">Uncharacterized protein</fullName>
    </submittedName>
</protein>
<proteinExistence type="predicted"/>
<keyword evidence="1" id="KW-0175">Coiled coil</keyword>
<feature type="region of interest" description="Disordered" evidence="2">
    <location>
        <begin position="52"/>
        <end position="100"/>
    </location>
</feature>
<evidence type="ECO:0000256" key="1">
    <source>
        <dbReference type="SAM" id="Coils"/>
    </source>
</evidence>
<gene>
    <name evidence="3" type="ORF">IAC69_03510</name>
</gene>
<organism evidence="3 4">
    <name type="scientific">Candidatus Enterousia avistercoris</name>
    <dbReference type="NCBI Taxonomy" id="2840788"/>
    <lineage>
        <taxon>Bacteria</taxon>
        <taxon>Pseudomonadati</taxon>
        <taxon>Pseudomonadota</taxon>
        <taxon>Alphaproteobacteria</taxon>
        <taxon>Candidatus Enterousia</taxon>
    </lineage>
</organism>
<feature type="compositionally biased region" description="Polar residues" evidence="2">
    <location>
        <begin position="88"/>
        <end position="100"/>
    </location>
</feature>
<dbReference type="EMBL" id="JADINC010000055">
    <property type="protein sequence ID" value="MBO8425517.1"/>
    <property type="molecule type" value="Genomic_DNA"/>
</dbReference>